<organismHost>
    <name type="scientific">Pseudomonas chlororaphis</name>
    <dbReference type="NCBI Taxonomy" id="587753"/>
</organismHost>
<proteinExistence type="predicted"/>
<evidence type="ECO:0000313" key="1">
    <source>
        <dbReference type="EMBL" id="ABY62915.1"/>
    </source>
</evidence>
<evidence type="ECO:0000313" key="2">
    <source>
        <dbReference type="Proteomes" id="UP000002421"/>
    </source>
</evidence>
<protein>
    <submittedName>
        <fullName evidence="1">Uncharacterized protein</fullName>
    </submittedName>
</protein>
<sequence>MCLPVYILKGGEYKKEKVKKGYPKVPHNFNVLVTVFRKQLIVVFDQVGNIDLVKQLVDITIDGIVGTLNQDLTFGCFELNQIELFVALGHRTFEGTNIRTSELRLRLSVLVPKEQIRGDTRQSGYAGKCSTDLIVVNKHGITPTD</sequence>
<accession>B3FK57</accession>
<name>B3FK57_BP201</name>
<reference evidence="1 2" key="1">
    <citation type="journal article" date="2008" name="Virology">
        <title>Characterization of Pseudomonas chlororaphis myovirus 201varphi2-1 via genomic sequencing, mass spectrometry, and electron microscopy.</title>
        <authorList>
            <person name="Thomas J.A."/>
            <person name="Rolando M.R."/>
            <person name="Carroll C.A."/>
            <person name="Shen P.S."/>
            <person name="Belnap D.M."/>
            <person name="Weintraub S.T."/>
            <person name="Serwer P."/>
            <person name="Hardies S.C."/>
        </authorList>
    </citation>
    <scope>NUCLEOTIDE SEQUENCE</scope>
</reference>
<dbReference type="KEGG" id="vg:6372596"/>
<organism evidence="1 2">
    <name type="scientific">Pseudomonas phage 201phi2-1</name>
    <name type="common">Pseudomonas chlororaphis phage 201phi2-1</name>
    <dbReference type="NCBI Taxonomy" id="198110"/>
    <lineage>
        <taxon>Viruses</taxon>
        <taxon>Duplodnaviria</taxon>
        <taxon>Heunggongvirae</taxon>
        <taxon>Uroviricota</taxon>
        <taxon>Caudoviricetes</taxon>
        <taxon>Chimalliviridae</taxon>
        <taxon>Serwervirus</taxon>
        <taxon>Serwervirus 201phi21</taxon>
    </lineage>
</organism>
<keyword evidence="2" id="KW-1185">Reference proteome</keyword>
<dbReference type="RefSeq" id="YP_001956807.1">
    <property type="nucleotide sequence ID" value="NC_010821.1"/>
</dbReference>
<dbReference type="EMBL" id="EU197055">
    <property type="protein sequence ID" value="ABY62915.1"/>
    <property type="molecule type" value="Genomic_DNA"/>
</dbReference>
<gene>
    <name evidence="1" type="ORF">201phi2-1p082</name>
</gene>
<dbReference type="Proteomes" id="UP000002421">
    <property type="component" value="Segment"/>
</dbReference>